<dbReference type="AlphaFoldDB" id="A0A915DUH1"/>
<organism evidence="9 10">
    <name type="scientific">Ditylenchus dipsaci</name>
    <dbReference type="NCBI Taxonomy" id="166011"/>
    <lineage>
        <taxon>Eukaryota</taxon>
        <taxon>Metazoa</taxon>
        <taxon>Ecdysozoa</taxon>
        <taxon>Nematoda</taxon>
        <taxon>Chromadorea</taxon>
        <taxon>Rhabditida</taxon>
        <taxon>Tylenchina</taxon>
        <taxon>Tylenchomorpha</taxon>
        <taxon>Sphaerularioidea</taxon>
        <taxon>Anguinidae</taxon>
        <taxon>Anguininae</taxon>
        <taxon>Ditylenchus</taxon>
    </lineage>
</organism>
<evidence type="ECO:0000313" key="10">
    <source>
        <dbReference type="WBParaSite" id="jg23310"/>
    </source>
</evidence>
<evidence type="ECO:0000256" key="7">
    <source>
        <dbReference type="RuleBase" id="RU368041"/>
    </source>
</evidence>
<reference evidence="10" key="1">
    <citation type="submission" date="2022-11" db="UniProtKB">
        <authorList>
            <consortium name="WormBaseParasite"/>
        </authorList>
    </citation>
    <scope>IDENTIFICATION</scope>
</reference>
<evidence type="ECO:0000313" key="9">
    <source>
        <dbReference type="Proteomes" id="UP000887574"/>
    </source>
</evidence>
<accession>A0A915DUH1</accession>
<proteinExistence type="inferred from homology"/>
<dbReference type="Proteomes" id="UP000887574">
    <property type="component" value="Unplaced"/>
</dbReference>
<feature type="compositionally biased region" description="Polar residues" evidence="8">
    <location>
        <begin position="536"/>
        <end position="551"/>
    </location>
</feature>
<dbReference type="PANTHER" id="PTHR13084:SF6">
    <property type="entry name" value="SODIUM_POTASSIUM-TRANSPORTING ATPASE SUBUNIT BETA-1-INTERACTING PROTEIN"/>
    <property type="match status" value="1"/>
</dbReference>
<feature type="transmembrane region" description="Helical" evidence="7">
    <location>
        <begin position="155"/>
        <end position="176"/>
    </location>
</feature>
<feature type="region of interest" description="Disordered" evidence="8">
    <location>
        <begin position="207"/>
        <end position="357"/>
    </location>
</feature>
<evidence type="ECO:0000256" key="3">
    <source>
        <dbReference type="ARBA" id="ARBA00022475"/>
    </source>
</evidence>
<feature type="compositionally biased region" description="Pro residues" evidence="8">
    <location>
        <begin position="301"/>
        <end position="311"/>
    </location>
</feature>
<comment type="similarity">
    <text evidence="2 7">Belongs to the NKAIN family.</text>
</comment>
<name>A0A915DUH1_9BILA</name>
<keyword evidence="5 7" id="KW-1133">Transmembrane helix</keyword>
<feature type="compositionally biased region" description="Polar residues" evidence="8">
    <location>
        <begin position="244"/>
        <end position="255"/>
    </location>
</feature>
<evidence type="ECO:0000256" key="2">
    <source>
        <dbReference type="ARBA" id="ARBA00006364"/>
    </source>
</evidence>
<dbReference type="WBParaSite" id="jg23310">
    <property type="protein sequence ID" value="jg23310"/>
    <property type="gene ID" value="jg23310"/>
</dbReference>
<keyword evidence="3 7" id="KW-1003">Cell membrane</keyword>
<evidence type="ECO:0000256" key="8">
    <source>
        <dbReference type="SAM" id="MobiDB-lite"/>
    </source>
</evidence>
<feature type="compositionally biased region" description="Polar residues" evidence="8">
    <location>
        <begin position="345"/>
        <end position="355"/>
    </location>
</feature>
<feature type="transmembrane region" description="Helical" evidence="7">
    <location>
        <begin position="46"/>
        <end position="68"/>
    </location>
</feature>
<keyword evidence="9" id="KW-1185">Reference proteome</keyword>
<feature type="region of interest" description="Disordered" evidence="8">
    <location>
        <begin position="497"/>
        <end position="551"/>
    </location>
</feature>
<dbReference type="InterPro" id="IPR008516">
    <property type="entry name" value="Na/K-Atpase_Interacting"/>
</dbReference>
<evidence type="ECO:0000256" key="6">
    <source>
        <dbReference type="ARBA" id="ARBA00023136"/>
    </source>
</evidence>
<feature type="transmembrane region" description="Helical" evidence="7">
    <location>
        <begin position="21"/>
        <end position="40"/>
    </location>
</feature>
<evidence type="ECO:0000256" key="5">
    <source>
        <dbReference type="ARBA" id="ARBA00022989"/>
    </source>
</evidence>
<dbReference type="GO" id="GO:0005886">
    <property type="term" value="C:plasma membrane"/>
    <property type="evidence" value="ECO:0007669"/>
    <property type="project" value="UniProtKB-SubCell"/>
</dbReference>
<evidence type="ECO:0000256" key="4">
    <source>
        <dbReference type="ARBA" id="ARBA00022692"/>
    </source>
</evidence>
<protein>
    <recommendedName>
        <fullName evidence="7">Sodium/potassium-transporting ATPase subunit beta-1-interacting protein</fullName>
        <shortName evidence="7">Na(+)/K(+)-transporting ATPase subunit beta-1-interacting protein</shortName>
    </recommendedName>
</protein>
<keyword evidence="4 7" id="KW-0812">Transmembrane</keyword>
<feature type="compositionally biased region" description="Polar residues" evidence="8">
    <location>
        <begin position="497"/>
        <end position="509"/>
    </location>
</feature>
<dbReference type="PANTHER" id="PTHR13084">
    <property type="entry name" value="T-CELL LYMPHOMA BREAKPOINT-ASSOCIATED TARGET 1-RELATED"/>
    <property type="match status" value="1"/>
</dbReference>
<sequence length="664" mass="72183">MSSAADFSTKNHHASLNYSQKWLIVLLFIWLFLTIARQAFDLIGKLWIPVAFNLLQLLACISGLFAAFQCRFGLLISLSISTLVSLTYNTLLLLWYTNWLGDRESAVLSAGLPFGHSFFLRHTPLCGSHFNLTTSKWQQSSDCVLPYYHLEGIQASIHMVVAVLTLFLSILTLVGGSRPPVGKEKKSIRGQGLQIAAPDSINDLSSGYMNSSYESPVEGGGTRASAGVSGGARRPFSSKAPMLANSQRRVIPNNSRRQKKGLSQKESKPVQANTLVDEYSSATTADLAGSSNSSTDSQSLPLPPAMPPPPTTNHTNYSSRIYARAQHANGSTRYSKAAASHQMPRAQSSMGTTADQNEEEEVYVSPTQAIKQISSPYYSHPKHVKKLGGSLRGPVAPAPDSANTSGYLEYLGSERRNSATNLTSLVSFDPKSNTLIRVREHQNDSSDEAEDMGVKELGSGLTEEVRMIDYVVSGRLNTGSQDSMPSIKAPVLTPNFRASTSKNQNSQPLRQRMPPPGIDLQHPASEYQNPDHRPESPNNPSPDWSQAVLNTPNPVNNSIYECVGGHRPVPSTAFPVTHHERQRSVTGISVASAITLTRPMDRVVHQQSAVPNSSHYTSTFVGANQRNSNSTTFPNSYLDVRDSKAFSNPAIFPTNDGNGNGLLV</sequence>
<feature type="transmembrane region" description="Helical" evidence="7">
    <location>
        <begin position="75"/>
        <end position="96"/>
    </location>
</feature>
<keyword evidence="6 7" id="KW-0472">Membrane</keyword>
<comment type="subcellular location">
    <subcellularLocation>
        <location evidence="1 7">Cell membrane</location>
        <topology evidence="1 7">Multi-pass membrane protein</topology>
    </subcellularLocation>
</comment>
<dbReference type="GO" id="GO:0002028">
    <property type="term" value="P:regulation of sodium ion transport"/>
    <property type="evidence" value="ECO:0007669"/>
    <property type="project" value="UniProtKB-UniRule"/>
</dbReference>
<evidence type="ECO:0000256" key="1">
    <source>
        <dbReference type="ARBA" id="ARBA00004651"/>
    </source>
</evidence>
<dbReference type="Pfam" id="PF05640">
    <property type="entry name" value="NKAIN"/>
    <property type="match status" value="1"/>
</dbReference>
<feature type="compositionally biased region" description="Polar residues" evidence="8">
    <location>
        <begin position="270"/>
        <end position="299"/>
    </location>
</feature>